<dbReference type="InParanoid" id="C3Z3Z7"/>
<gene>
    <name evidence="3" type="ORF">BRAFLDRAFT_219084</name>
</gene>
<keyword evidence="1" id="KW-0677">Repeat</keyword>
<dbReference type="PROSITE" id="PS50853">
    <property type="entry name" value="FN3"/>
    <property type="match status" value="1"/>
</dbReference>
<protein>
    <recommendedName>
        <fullName evidence="2">Fibronectin type-III domain-containing protein</fullName>
    </recommendedName>
</protein>
<reference evidence="3" key="1">
    <citation type="journal article" date="2008" name="Nature">
        <title>The amphioxus genome and the evolution of the chordate karyotype.</title>
        <authorList>
            <consortium name="US DOE Joint Genome Institute (JGI-PGF)"/>
            <person name="Putnam N.H."/>
            <person name="Butts T."/>
            <person name="Ferrier D.E.K."/>
            <person name="Furlong R.F."/>
            <person name="Hellsten U."/>
            <person name="Kawashima T."/>
            <person name="Robinson-Rechavi M."/>
            <person name="Shoguchi E."/>
            <person name="Terry A."/>
            <person name="Yu J.-K."/>
            <person name="Benito-Gutierrez E.L."/>
            <person name="Dubchak I."/>
            <person name="Garcia-Fernandez J."/>
            <person name="Gibson-Brown J.J."/>
            <person name="Grigoriev I.V."/>
            <person name="Horton A.C."/>
            <person name="de Jong P.J."/>
            <person name="Jurka J."/>
            <person name="Kapitonov V.V."/>
            <person name="Kohara Y."/>
            <person name="Kuroki Y."/>
            <person name="Lindquist E."/>
            <person name="Lucas S."/>
            <person name="Osoegawa K."/>
            <person name="Pennacchio L.A."/>
            <person name="Salamov A.A."/>
            <person name="Satou Y."/>
            <person name="Sauka-Spengler T."/>
            <person name="Schmutz J."/>
            <person name="Shin-I T."/>
            <person name="Toyoda A."/>
            <person name="Bronner-Fraser M."/>
            <person name="Fujiyama A."/>
            <person name="Holland L.Z."/>
            <person name="Holland P.W.H."/>
            <person name="Satoh N."/>
            <person name="Rokhsar D.S."/>
        </authorList>
    </citation>
    <scope>NUCLEOTIDE SEQUENCE [LARGE SCALE GENOMIC DNA]</scope>
    <source>
        <strain evidence="3">S238N-H82</strain>
        <tissue evidence="3">Testes</tissue>
    </source>
</reference>
<dbReference type="Gene3D" id="6.10.250.2590">
    <property type="match status" value="1"/>
</dbReference>
<dbReference type="EMBL" id="GG666578">
    <property type="protein sequence ID" value="EEN52610.1"/>
    <property type="molecule type" value="Genomic_DNA"/>
</dbReference>
<dbReference type="InterPro" id="IPR003961">
    <property type="entry name" value="FN3_dom"/>
</dbReference>
<accession>C3Z3Z7</accession>
<evidence type="ECO:0000259" key="2">
    <source>
        <dbReference type="PROSITE" id="PS50853"/>
    </source>
</evidence>
<feature type="domain" description="Fibronectin type-III" evidence="2">
    <location>
        <begin position="2"/>
        <end position="89"/>
    </location>
</feature>
<dbReference type="InterPro" id="IPR036116">
    <property type="entry name" value="FN3_sf"/>
</dbReference>
<evidence type="ECO:0000313" key="3">
    <source>
        <dbReference type="EMBL" id="EEN52610.1"/>
    </source>
</evidence>
<proteinExistence type="predicted"/>
<evidence type="ECO:0000256" key="1">
    <source>
        <dbReference type="ARBA" id="ARBA00022737"/>
    </source>
</evidence>
<dbReference type="PANTHER" id="PTHR46708">
    <property type="entry name" value="TENASCIN"/>
    <property type="match status" value="1"/>
</dbReference>
<name>C3Z3Z7_BRAFL</name>
<dbReference type="InterPro" id="IPR013783">
    <property type="entry name" value="Ig-like_fold"/>
</dbReference>
<dbReference type="Pfam" id="PF00041">
    <property type="entry name" value="fn3"/>
    <property type="match status" value="2"/>
</dbReference>
<dbReference type="PANTHER" id="PTHR46708:SF2">
    <property type="entry name" value="FIBRONECTIN TYPE-III DOMAIN-CONTAINING PROTEIN"/>
    <property type="match status" value="1"/>
</dbReference>
<feature type="non-terminal residue" evidence="3">
    <location>
        <position position="1"/>
    </location>
</feature>
<dbReference type="SUPFAM" id="SSF49265">
    <property type="entry name" value="Fibronectin type III"/>
    <property type="match status" value="2"/>
</dbReference>
<dbReference type="InterPro" id="IPR050991">
    <property type="entry name" value="ECM_Regulatory_Proteins"/>
</dbReference>
<dbReference type="CDD" id="cd00063">
    <property type="entry name" value="FN3"/>
    <property type="match status" value="2"/>
</dbReference>
<sequence length="191" mass="19892">PPPTNLQFTTVGTDILEVSWTASSSAATYRVTYEPVGGAETVSVASTTDNPYTITGLTAGTLYTVRVYGISNGVESGPLQGDQGTTVAQPGAITIAPADVTVNSIRITWAAAAGSKDSYDISISPDTGVNNPTGSVTAAATLEYTFTGMTAGTEYTLSVTTVSGGENSVPRTATQRTGKYHAYTFYTFYYF</sequence>
<dbReference type="STRING" id="7739.C3Z3Z7"/>
<organism>
    <name type="scientific">Branchiostoma floridae</name>
    <name type="common">Florida lancelet</name>
    <name type="synonym">Amphioxus</name>
    <dbReference type="NCBI Taxonomy" id="7739"/>
    <lineage>
        <taxon>Eukaryota</taxon>
        <taxon>Metazoa</taxon>
        <taxon>Chordata</taxon>
        <taxon>Cephalochordata</taxon>
        <taxon>Leptocardii</taxon>
        <taxon>Amphioxiformes</taxon>
        <taxon>Branchiostomatidae</taxon>
        <taxon>Branchiostoma</taxon>
    </lineage>
</organism>
<dbReference type="AlphaFoldDB" id="C3Z3Z7"/>
<dbReference type="SMART" id="SM00060">
    <property type="entry name" value="FN3"/>
    <property type="match status" value="2"/>
</dbReference>
<dbReference type="Gene3D" id="2.60.40.10">
    <property type="entry name" value="Immunoglobulins"/>
    <property type="match status" value="2"/>
</dbReference>